<evidence type="ECO:0000313" key="2">
    <source>
        <dbReference type="EMBL" id="MFD2188812.1"/>
    </source>
</evidence>
<dbReference type="InterPro" id="IPR032579">
    <property type="entry name" value="Phe_SMUG2-like"/>
</dbReference>
<dbReference type="Gene3D" id="3.40.470.10">
    <property type="entry name" value="Uracil-DNA glycosylase-like domain"/>
    <property type="match status" value="1"/>
</dbReference>
<dbReference type="Pfam" id="PF03167">
    <property type="entry name" value="UDG"/>
    <property type="match status" value="1"/>
</dbReference>
<dbReference type="EMBL" id="JBHUHY010000032">
    <property type="protein sequence ID" value="MFD2188812.1"/>
    <property type="molecule type" value="Genomic_DNA"/>
</dbReference>
<comment type="caution">
    <text evidence="2">The sequence shown here is derived from an EMBL/GenBank/DDBJ whole genome shotgun (WGS) entry which is preliminary data.</text>
</comment>
<evidence type="ECO:0000313" key="3">
    <source>
        <dbReference type="Proteomes" id="UP001597344"/>
    </source>
</evidence>
<dbReference type="RefSeq" id="WP_378321838.1">
    <property type="nucleotide sequence ID" value="NZ_JBHUHY010000032.1"/>
</dbReference>
<gene>
    <name evidence="2" type="ORF">ACFSJT_18570</name>
</gene>
<accession>A0ABW5B373</accession>
<evidence type="ECO:0000259" key="1">
    <source>
        <dbReference type="Pfam" id="PF03167"/>
    </source>
</evidence>
<dbReference type="SUPFAM" id="SSF52141">
    <property type="entry name" value="Uracil-DNA glycosylase-like"/>
    <property type="match status" value="1"/>
</dbReference>
<protein>
    <submittedName>
        <fullName evidence="2">Uracil-DNA glycosylase family protein</fullName>
    </submittedName>
</protein>
<dbReference type="InterPro" id="IPR005122">
    <property type="entry name" value="Uracil-DNA_glycosylase-like"/>
</dbReference>
<keyword evidence="3" id="KW-1185">Reference proteome</keyword>
<reference evidence="3" key="1">
    <citation type="journal article" date="2019" name="Int. J. Syst. Evol. Microbiol.">
        <title>The Global Catalogue of Microorganisms (GCM) 10K type strain sequencing project: providing services to taxonomists for standard genome sequencing and annotation.</title>
        <authorList>
            <consortium name="The Broad Institute Genomics Platform"/>
            <consortium name="The Broad Institute Genome Sequencing Center for Infectious Disease"/>
            <person name="Wu L."/>
            <person name="Ma J."/>
        </authorList>
    </citation>
    <scope>NUCLEOTIDE SEQUENCE [LARGE SCALE GENOMIC DNA]</scope>
    <source>
        <strain evidence="3">DT92</strain>
    </source>
</reference>
<name>A0ABW5B373_9FLAO</name>
<sequence>MTFASKIINYNKSLAYKTIDGLATSVSVMNPYQDPYVLKVSSAFYNQYFDDTHKRKLILGINPGKSGAGVTGIPFTDTKNLKEIGFTWTKEESYEPSATFMYNLIAKYSGPKKFYQDFFISNVCPLGFTKPSDKGRTININYYDLIELLTATTPFILESLQTQIGFGINTSKVFCLGATQNYQYLKNLNDAYHLFDEIVPLTHPRYIIQYKKKEQQKYIDMYLGALTS</sequence>
<dbReference type="Proteomes" id="UP001597344">
    <property type="component" value="Unassembled WGS sequence"/>
</dbReference>
<proteinExistence type="predicted"/>
<feature type="domain" description="Uracil-DNA glycosylase-like" evidence="1">
    <location>
        <begin position="48"/>
        <end position="225"/>
    </location>
</feature>
<dbReference type="CDD" id="cd19375">
    <property type="entry name" value="UDG-F3-like_SMUG2"/>
    <property type="match status" value="1"/>
</dbReference>
<organism evidence="2 3">
    <name type="scientific">Aquimarina celericrescens</name>
    <dbReference type="NCBI Taxonomy" id="1964542"/>
    <lineage>
        <taxon>Bacteria</taxon>
        <taxon>Pseudomonadati</taxon>
        <taxon>Bacteroidota</taxon>
        <taxon>Flavobacteriia</taxon>
        <taxon>Flavobacteriales</taxon>
        <taxon>Flavobacteriaceae</taxon>
        <taxon>Aquimarina</taxon>
    </lineage>
</organism>
<dbReference type="InterPro" id="IPR036895">
    <property type="entry name" value="Uracil-DNA_glycosylase-like_sf"/>
</dbReference>